<feature type="binding site" evidence="2">
    <location>
        <position position="186"/>
    </location>
    <ligand>
        <name>biotin</name>
        <dbReference type="ChEBI" id="CHEBI:57586"/>
    </ligand>
</feature>
<feature type="binding site" evidence="2">
    <location>
        <begin position="90"/>
        <end position="92"/>
    </location>
    <ligand>
        <name>biotin</name>
        <dbReference type="ChEBI" id="CHEBI:57586"/>
    </ligand>
</feature>
<dbReference type="SUPFAM" id="SSF46785">
    <property type="entry name" value="Winged helix' DNA-binding domain"/>
    <property type="match status" value="1"/>
</dbReference>
<dbReference type="PANTHER" id="PTHR12835:SF5">
    <property type="entry name" value="BIOTIN--PROTEIN LIGASE"/>
    <property type="match status" value="1"/>
</dbReference>
<evidence type="ECO:0000313" key="4">
    <source>
        <dbReference type="EMBL" id="HIZ66565.1"/>
    </source>
</evidence>
<comment type="caution">
    <text evidence="2">Lacks conserved residue(s) required for the propagation of feature annotation.</text>
</comment>
<dbReference type="GO" id="GO:0009249">
    <property type="term" value="P:protein lipoylation"/>
    <property type="evidence" value="ECO:0007669"/>
    <property type="project" value="UniProtKB-ARBA"/>
</dbReference>
<dbReference type="GO" id="GO:0006355">
    <property type="term" value="P:regulation of DNA-templated transcription"/>
    <property type="evidence" value="ECO:0007669"/>
    <property type="project" value="UniProtKB-UniRule"/>
</dbReference>
<evidence type="ECO:0000313" key="5">
    <source>
        <dbReference type="Proteomes" id="UP000824056"/>
    </source>
</evidence>
<dbReference type="PANTHER" id="PTHR12835">
    <property type="entry name" value="BIOTIN PROTEIN LIGASE"/>
    <property type="match status" value="1"/>
</dbReference>
<dbReference type="InterPro" id="IPR030855">
    <property type="entry name" value="Bifunct_BirA"/>
</dbReference>
<protein>
    <recommendedName>
        <fullName evidence="2">Bifunctional ligase/repressor BirA</fullName>
    </recommendedName>
    <alternativeName>
        <fullName evidence="2">Biotin--[acetyl-CoA-carboxylase] ligase</fullName>
        <ecNumber evidence="2">6.3.4.15</ecNumber>
    </alternativeName>
    <alternativeName>
        <fullName evidence="2">Biotin--protein ligase</fullName>
    </alternativeName>
    <alternativeName>
        <fullName evidence="2">Biotin-[acetyl-CoA carboxylase] synthetase</fullName>
    </alternativeName>
</protein>
<keyword evidence="2" id="KW-0678">Repressor</keyword>
<dbReference type="InterPro" id="IPR036388">
    <property type="entry name" value="WH-like_DNA-bd_sf"/>
</dbReference>
<dbReference type="CDD" id="cd16442">
    <property type="entry name" value="BPL"/>
    <property type="match status" value="1"/>
</dbReference>
<feature type="DNA-binding region" description="H-T-H motif" evidence="2">
    <location>
        <begin position="21"/>
        <end position="40"/>
    </location>
</feature>
<accession>A0A9D2FUA9</accession>
<dbReference type="SUPFAM" id="SSF55681">
    <property type="entry name" value="Class II aaRS and biotin synthetases"/>
    <property type="match status" value="1"/>
</dbReference>
<reference evidence="4" key="2">
    <citation type="submission" date="2021-04" db="EMBL/GenBank/DDBJ databases">
        <authorList>
            <person name="Gilroy R."/>
        </authorList>
    </citation>
    <scope>NUCLEOTIDE SEQUENCE</scope>
    <source>
        <strain evidence="4">1068</strain>
    </source>
</reference>
<evidence type="ECO:0000256" key="2">
    <source>
        <dbReference type="HAMAP-Rule" id="MF_00978"/>
    </source>
</evidence>
<dbReference type="Proteomes" id="UP000824056">
    <property type="component" value="Unassembled WGS sequence"/>
</dbReference>
<keyword evidence="1 2" id="KW-0436">Ligase</keyword>
<keyword evidence="2" id="KW-0804">Transcription</keyword>
<dbReference type="InterPro" id="IPR045864">
    <property type="entry name" value="aa-tRNA-synth_II/BPL/LPL"/>
</dbReference>
<evidence type="ECO:0000256" key="1">
    <source>
        <dbReference type="ARBA" id="ARBA00022598"/>
    </source>
</evidence>
<proteinExistence type="inferred from homology"/>
<keyword evidence="2" id="KW-0805">Transcription regulation</keyword>
<feature type="domain" description="BPL/LPL catalytic" evidence="3">
    <location>
        <begin position="65"/>
        <end position="260"/>
    </location>
</feature>
<dbReference type="Pfam" id="PF08279">
    <property type="entry name" value="HTH_11"/>
    <property type="match status" value="1"/>
</dbReference>
<comment type="similarity">
    <text evidence="2">Belongs to the biotin--protein ligase family.</text>
</comment>
<dbReference type="GO" id="GO:0003677">
    <property type="term" value="F:DNA binding"/>
    <property type="evidence" value="ECO:0007669"/>
    <property type="project" value="UniProtKB-UniRule"/>
</dbReference>
<feature type="binding site" evidence="2">
    <location>
        <position position="115"/>
    </location>
    <ligand>
        <name>biotin</name>
        <dbReference type="ChEBI" id="CHEBI:57586"/>
    </ligand>
</feature>
<evidence type="ECO:0000259" key="3">
    <source>
        <dbReference type="PROSITE" id="PS51733"/>
    </source>
</evidence>
<dbReference type="EMBL" id="DXBG01000273">
    <property type="protein sequence ID" value="HIZ66565.1"/>
    <property type="molecule type" value="Genomic_DNA"/>
</dbReference>
<gene>
    <name evidence="2" type="primary">birA</name>
    <name evidence="4" type="ORF">H9809_11825</name>
</gene>
<dbReference type="InterPro" id="IPR004408">
    <property type="entry name" value="Biotin_CoA_COase_ligase"/>
</dbReference>
<dbReference type="GO" id="GO:0005737">
    <property type="term" value="C:cytoplasm"/>
    <property type="evidence" value="ECO:0007669"/>
    <property type="project" value="TreeGrafter"/>
</dbReference>
<dbReference type="EC" id="6.3.4.15" evidence="2"/>
<organism evidence="4 5">
    <name type="scientific">Candidatus Blautia pullicola</name>
    <dbReference type="NCBI Taxonomy" id="2838498"/>
    <lineage>
        <taxon>Bacteria</taxon>
        <taxon>Bacillati</taxon>
        <taxon>Bacillota</taxon>
        <taxon>Clostridia</taxon>
        <taxon>Lachnospirales</taxon>
        <taxon>Lachnospiraceae</taxon>
        <taxon>Blautia</taxon>
    </lineage>
</organism>
<comment type="catalytic activity">
    <reaction evidence="2">
        <text>biotin + L-lysyl-[protein] + ATP = N(6)-biotinyl-L-lysyl-[protein] + AMP + diphosphate + H(+)</text>
        <dbReference type="Rhea" id="RHEA:11756"/>
        <dbReference type="Rhea" id="RHEA-COMP:9752"/>
        <dbReference type="Rhea" id="RHEA-COMP:10505"/>
        <dbReference type="ChEBI" id="CHEBI:15378"/>
        <dbReference type="ChEBI" id="CHEBI:29969"/>
        <dbReference type="ChEBI" id="CHEBI:30616"/>
        <dbReference type="ChEBI" id="CHEBI:33019"/>
        <dbReference type="ChEBI" id="CHEBI:57586"/>
        <dbReference type="ChEBI" id="CHEBI:83144"/>
        <dbReference type="ChEBI" id="CHEBI:456215"/>
        <dbReference type="EC" id="6.3.4.15"/>
    </reaction>
</comment>
<dbReference type="Gene3D" id="1.10.10.10">
    <property type="entry name" value="Winged helix-like DNA-binding domain superfamily/Winged helix DNA-binding domain"/>
    <property type="match status" value="1"/>
</dbReference>
<keyword evidence="2" id="KW-0067">ATP-binding</keyword>
<dbReference type="InterPro" id="IPR036390">
    <property type="entry name" value="WH_DNA-bd_sf"/>
</dbReference>
<keyword evidence="2" id="KW-0092">Biotin</keyword>
<dbReference type="Gene3D" id="3.30.930.10">
    <property type="entry name" value="Bira Bifunctional Protein, Domain 2"/>
    <property type="match status" value="1"/>
</dbReference>
<comment type="caution">
    <text evidence="4">The sequence shown here is derived from an EMBL/GenBank/DDBJ whole genome shotgun (WGS) entry which is preliminary data.</text>
</comment>
<keyword evidence="2" id="KW-0238">DNA-binding</keyword>
<dbReference type="InterPro" id="IPR013196">
    <property type="entry name" value="HTH_11"/>
</dbReference>
<comment type="function">
    <text evidence="2">Acts both as a biotin--[acetyl-CoA-carboxylase] ligase and a repressor.</text>
</comment>
<dbReference type="HAMAP" id="MF_00978">
    <property type="entry name" value="Bifunct_BirA"/>
    <property type="match status" value="1"/>
</dbReference>
<keyword evidence="2" id="KW-0547">Nucleotide-binding</keyword>
<name>A0A9D2FUA9_9FIRM</name>
<dbReference type="GO" id="GO:0004077">
    <property type="term" value="F:biotin--[biotin carboxyl-carrier protein] ligase activity"/>
    <property type="evidence" value="ECO:0007669"/>
    <property type="project" value="UniProtKB-UniRule"/>
</dbReference>
<dbReference type="NCBIfam" id="TIGR00121">
    <property type="entry name" value="birA_ligase"/>
    <property type="match status" value="1"/>
</dbReference>
<reference evidence="4" key="1">
    <citation type="journal article" date="2021" name="PeerJ">
        <title>Extensive microbial diversity within the chicken gut microbiome revealed by metagenomics and culture.</title>
        <authorList>
            <person name="Gilroy R."/>
            <person name="Ravi A."/>
            <person name="Getino M."/>
            <person name="Pursley I."/>
            <person name="Horton D.L."/>
            <person name="Alikhan N.F."/>
            <person name="Baker D."/>
            <person name="Gharbi K."/>
            <person name="Hall N."/>
            <person name="Watson M."/>
            <person name="Adriaenssens E.M."/>
            <person name="Foster-Nyarko E."/>
            <person name="Jarju S."/>
            <person name="Secka A."/>
            <person name="Antonio M."/>
            <person name="Oren A."/>
            <person name="Chaudhuri R.R."/>
            <person name="La Ragione R."/>
            <person name="Hildebrand F."/>
            <person name="Pallen M.J."/>
        </authorList>
    </citation>
    <scope>NUCLEOTIDE SEQUENCE</scope>
    <source>
        <strain evidence="4">1068</strain>
    </source>
</reference>
<sequence>MSTKERLLSILEENKGEYLSGEEIASRLELSRAAVWKGIQALRREGHQISAVTNKGYALNLDSDVLSKQGILTWLKEKNGWVEVRQEMVSTNEWLKQEALAKKLPHGSLAAAQYQSGGKGRRGRSFYSPKDSGLYLSVLLHPKKTAQESLEITAAAAVAVCKAVEQVCGVSLGIKWVNDLYLEEKKVCGILTEAVTDFETGDIEFVVVGIGLNLYPPEGGFPKYLEHVAGTILEPGQGADRNRLAGEIVNRLLEEVEKPGIPPEYIKRNIVPGKQVKISYGSQERVVIAKKIRRDGQLEILNEKGEREVLPCGDVSLFLS</sequence>
<dbReference type="PROSITE" id="PS51733">
    <property type="entry name" value="BPL_LPL_CATALYTIC"/>
    <property type="match status" value="1"/>
</dbReference>
<dbReference type="InterPro" id="IPR004143">
    <property type="entry name" value="BPL_LPL_catalytic"/>
</dbReference>
<dbReference type="GO" id="GO:0016740">
    <property type="term" value="F:transferase activity"/>
    <property type="evidence" value="ECO:0007669"/>
    <property type="project" value="UniProtKB-ARBA"/>
</dbReference>
<dbReference type="AlphaFoldDB" id="A0A9D2FUA9"/>
<dbReference type="Pfam" id="PF03099">
    <property type="entry name" value="BPL_LplA_LipB"/>
    <property type="match status" value="1"/>
</dbReference>
<dbReference type="GO" id="GO:0005524">
    <property type="term" value="F:ATP binding"/>
    <property type="evidence" value="ECO:0007669"/>
    <property type="project" value="UniProtKB-UniRule"/>
</dbReference>